<evidence type="ECO:0000256" key="1">
    <source>
        <dbReference type="PROSITE-ProRule" id="PRU00409"/>
    </source>
</evidence>
<keyword evidence="1" id="KW-0547">Nucleotide-binding</keyword>
<proteinExistence type="predicted"/>
<gene>
    <name evidence="3" type="ORF">GCM10011613_28830</name>
</gene>
<evidence type="ECO:0000313" key="4">
    <source>
        <dbReference type="Proteomes" id="UP000619761"/>
    </source>
</evidence>
<name>A0ABQ3B6N1_9GAMM</name>
<dbReference type="Proteomes" id="UP000619761">
    <property type="component" value="Unassembled WGS sequence"/>
</dbReference>
<accession>A0ABQ3B6N1</accession>
<dbReference type="EMBL" id="BMYZ01000003">
    <property type="protein sequence ID" value="GGY82301.1"/>
    <property type="molecule type" value="Genomic_DNA"/>
</dbReference>
<dbReference type="InterPro" id="IPR011761">
    <property type="entry name" value="ATP-grasp"/>
</dbReference>
<dbReference type="Gene3D" id="3.30.470.20">
    <property type="entry name" value="ATP-grasp fold, B domain"/>
    <property type="match status" value="1"/>
</dbReference>
<keyword evidence="1" id="KW-0067">ATP-binding</keyword>
<keyword evidence="4" id="KW-1185">Reference proteome</keyword>
<feature type="domain" description="ATP-grasp" evidence="2">
    <location>
        <begin position="124"/>
        <end position="313"/>
    </location>
</feature>
<evidence type="ECO:0000259" key="2">
    <source>
        <dbReference type="PROSITE" id="PS50975"/>
    </source>
</evidence>
<evidence type="ECO:0000313" key="3">
    <source>
        <dbReference type="EMBL" id="GGY82301.1"/>
    </source>
</evidence>
<dbReference type="Gene3D" id="3.40.50.20">
    <property type="match status" value="1"/>
</dbReference>
<dbReference type="SUPFAM" id="SSF56059">
    <property type="entry name" value="Glutathione synthetase ATP-binding domain-like"/>
    <property type="match status" value="1"/>
</dbReference>
<organism evidence="3 4">
    <name type="scientific">Cellvibrio zantedeschiae</name>
    <dbReference type="NCBI Taxonomy" id="1237077"/>
    <lineage>
        <taxon>Bacteria</taxon>
        <taxon>Pseudomonadati</taxon>
        <taxon>Pseudomonadota</taxon>
        <taxon>Gammaproteobacteria</taxon>
        <taxon>Cellvibrionales</taxon>
        <taxon>Cellvibrionaceae</taxon>
        <taxon>Cellvibrio</taxon>
    </lineage>
</organism>
<dbReference type="Pfam" id="PF15632">
    <property type="entry name" value="ATPgrasp_Ter"/>
    <property type="match status" value="1"/>
</dbReference>
<sequence length="394" mass="44219">MESLSMIFSVLVLDANQRSALAVTRSLGRSNYVVTTADSTDRALAGVSRYSSQYIQSPNSETNPADYVNWLIKLQSERKFDLVIPVTEITSQLLLMSHQDLHGVKLPFASYEKVMKLAHKGHLVEAANRLGVPAPQSELYESAPSVDPSIQTYPLVLKPCLSKIYTGTHWIATTVRIASSAEELITILKRDTYLQNTSFMLQEFIPGHGAGVFCLFDKGKPLAFFAHHRVREKPPQGGVSVLSRSVEADPLLKDYATRLLSGVNWHGVAMVEFRVSPEGKAYLMEVNTRFWGSLQLAIDSGVDFPALLAQAELTGQAPTIERYRVGQHLRWFLGDVDSLYLYLKSSHSFKNKLARIIQFLTPRPTKCRHEVNRWDDLAPAQYELSIYLKHLLGR</sequence>
<reference evidence="4" key="1">
    <citation type="journal article" date="2019" name="Int. J. Syst. Evol. Microbiol.">
        <title>The Global Catalogue of Microorganisms (GCM) 10K type strain sequencing project: providing services to taxonomists for standard genome sequencing and annotation.</title>
        <authorList>
            <consortium name="The Broad Institute Genomics Platform"/>
            <consortium name="The Broad Institute Genome Sequencing Center for Infectious Disease"/>
            <person name="Wu L."/>
            <person name="Ma J."/>
        </authorList>
    </citation>
    <scope>NUCLEOTIDE SEQUENCE [LARGE SCALE GENOMIC DNA]</scope>
    <source>
        <strain evidence="4">KCTC 32239</strain>
    </source>
</reference>
<dbReference type="PROSITE" id="PS50975">
    <property type="entry name" value="ATP_GRASP"/>
    <property type="match status" value="1"/>
</dbReference>
<protein>
    <recommendedName>
        <fullName evidence="2">ATP-grasp domain-containing protein</fullName>
    </recommendedName>
</protein>
<comment type="caution">
    <text evidence="3">The sequence shown here is derived from an EMBL/GenBank/DDBJ whole genome shotgun (WGS) entry which is preliminary data.</text>
</comment>